<dbReference type="EMBL" id="CP058605">
    <property type="protein sequence ID" value="QLG71461.1"/>
    <property type="molecule type" value="Genomic_DNA"/>
</dbReference>
<keyword evidence="2" id="KW-0813">Transport</keyword>
<evidence type="ECO:0000256" key="1">
    <source>
        <dbReference type="ARBA" id="ARBA00009674"/>
    </source>
</evidence>
<keyword evidence="3" id="KW-0653">Protein transport</keyword>
<dbReference type="PANTHER" id="PTHR13149">
    <property type="entry name" value="VACUOLAR PROTEIN SORTING-ASSOCIATED PROTEIN VPS25"/>
    <property type="match status" value="1"/>
</dbReference>
<evidence type="ECO:0000256" key="2">
    <source>
        <dbReference type="ARBA" id="ARBA00022448"/>
    </source>
</evidence>
<dbReference type="Gene3D" id="1.10.10.570">
    <property type="entry name" value="Winged helix' DNA-binding domain. Chain C. Domain 1"/>
    <property type="match status" value="1"/>
</dbReference>
<proteinExistence type="inferred from homology"/>
<dbReference type="InterPro" id="IPR036388">
    <property type="entry name" value="WH-like_DNA-bd_sf"/>
</dbReference>
<dbReference type="OrthoDB" id="245150at2759"/>
<dbReference type="GO" id="GO:0000814">
    <property type="term" value="C:ESCRT II complex"/>
    <property type="evidence" value="ECO:0007669"/>
    <property type="project" value="InterPro"/>
</dbReference>
<dbReference type="AlphaFoldDB" id="A0A7H9AYS2"/>
<dbReference type="InterPro" id="IPR036390">
    <property type="entry name" value="WH_DNA-bd_sf"/>
</dbReference>
<dbReference type="KEGG" id="zmk:HG535_0B05030"/>
<dbReference type="Gene3D" id="1.10.10.10">
    <property type="entry name" value="Winged helix-like DNA-binding domain superfamily/Winged helix DNA-binding domain"/>
    <property type="match status" value="1"/>
</dbReference>
<evidence type="ECO:0008006" key="6">
    <source>
        <dbReference type="Google" id="ProtNLM"/>
    </source>
</evidence>
<evidence type="ECO:0000256" key="3">
    <source>
        <dbReference type="ARBA" id="ARBA00022927"/>
    </source>
</evidence>
<dbReference type="PANTHER" id="PTHR13149:SF0">
    <property type="entry name" value="VACUOLAR PROTEIN-SORTING-ASSOCIATED PROTEIN 25"/>
    <property type="match status" value="1"/>
</dbReference>
<organism evidence="4 5">
    <name type="scientific">Zygotorulaspora mrakii</name>
    <name type="common">Zygosaccharomyces mrakii</name>
    <dbReference type="NCBI Taxonomy" id="42260"/>
    <lineage>
        <taxon>Eukaryota</taxon>
        <taxon>Fungi</taxon>
        <taxon>Dikarya</taxon>
        <taxon>Ascomycota</taxon>
        <taxon>Saccharomycotina</taxon>
        <taxon>Saccharomycetes</taxon>
        <taxon>Saccharomycetales</taxon>
        <taxon>Saccharomycetaceae</taxon>
        <taxon>Zygotorulaspora</taxon>
    </lineage>
</organism>
<dbReference type="GO" id="GO:0042803">
    <property type="term" value="F:protein homodimerization activity"/>
    <property type="evidence" value="ECO:0007669"/>
    <property type="project" value="TreeGrafter"/>
</dbReference>
<gene>
    <name evidence="4" type="ORF">HG535_0B05030</name>
</gene>
<dbReference type="GO" id="GO:0043328">
    <property type="term" value="P:protein transport to vacuole involved in ubiquitin-dependent protein catabolic process via the multivesicular body sorting pathway"/>
    <property type="evidence" value="ECO:0007669"/>
    <property type="project" value="TreeGrafter"/>
</dbReference>
<sequence>MSSSATLPAIYSFPPFFTRQPNALIRKQQITSWIEVILQYCKLKKCWSMTVEGSPVEGNPNDSNINPLTGGTDNSIFTNSEIQRSVPQVFVEEIWCQMCEENKAVGADQGPKDSSRYYILWRNFDSWASLVLQWFEDAGKLNQVVTIYELTQGDETMTWEFHGMPEQLMAYCLKPLEQRNRATLINDERGKPIAVKVV</sequence>
<keyword evidence="5" id="KW-1185">Reference proteome</keyword>
<protein>
    <recommendedName>
        <fullName evidence="6">ESCRT-II complex subunit VPS25</fullName>
    </recommendedName>
</protein>
<dbReference type="GO" id="GO:0005198">
    <property type="term" value="F:structural molecule activity"/>
    <property type="evidence" value="ECO:0007669"/>
    <property type="project" value="TreeGrafter"/>
</dbReference>
<comment type="similarity">
    <text evidence="1">Belongs to the VPS25 family.</text>
</comment>
<reference evidence="4 5" key="1">
    <citation type="submission" date="2020-07" db="EMBL/GenBank/DDBJ databases">
        <title>The yeast mating-type switching endonuclease HO is a domesticated member of an unorthodox homing genetic element family.</title>
        <authorList>
            <person name="Coughlan A.Y."/>
            <person name="Lombardi L."/>
            <person name="Braun-Galleani S."/>
            <person name="Martos A.R."/>
            <person name="Galeote V."/>
            <person name="Bigey F."/>
            <person name="Dequin S."/>
            <person name="Byrne K.P."/>
            <person name="Wolfe K.H."/>
        </authorList>
    </citation>
    <scope>NUCLEOTIDE SEQUENCE [LARGE SCALE GENOMIC DNA]</scope>
    <source>
        <strain evidence="4 5">NRRL Y-6702</strain>
    </source>
</reference>
<dbReference type="RefSeq" id="XP_037143189.1">
    <property type="nucleotide sequence ID" value="XM_037287294.1"/>
</dbReference>
<accession>A0A7H9AYS2</accession>
<name>A0A7H9AYS2_ZYGMR</name>
<dbReference type="Proteomes" id="UP000509704">
    <property type="component" value="Chromosome 2"/>
</dbReference>
<dbReference type="GeneID" id="59235122"/>
<dbReference type="InterPro" id="IPR008570">
    <property type="entry name" value="ESCRT-II_cplx_Vps25-sub"/>
</dbReference>
<dbReference type="SUPFAM" id="SSF46785">
    <property type="entry name" value="Winged helix' DNA-binding domain"/>
    <property type="match status" value="2"/>
</dbReference>
<dbReference type="Pfam" id="PF05871">
    <property type="entry name" value="ESCRT-II"/>
    <property type="match status" value="1"/>
</dbReference>
<evidence type="ECO:0000313" key="5">
    <source>
        <dbReference type="Proteomes" id="UP000509704"/>
    </source>
</evidence>
<evidence type="ECO:0000313" key="4">
    <source>
        <dbReference type="EMBL" id="QLG71461.1"/>
    </source>
</evidence>
<dbReference type="InterPro" id="IPR014041">
    <property type="entry name" value="ESCRT-II_cplx_Vps25-sub_N"/>
</dbReference>